<gene>
    <name evidence="2" type="ORF">DFP72DRAFT_575606</name>
</gene>
<name>A0A8H6HKJ1_9AGAR</name>
<keyword evidence="3" id="KW-1185">Reference proteome</keyword>
<feature type="compositionally biased region" description="Acidic residues" evidence="1">
    <location>
        <begin position="14"/>
        <end position="29"/>
    </location>
</feature>
<feature type="compositionally biased region" description="Basic residues" evidence="1">
    <location>
        <begin position="122"/>
        <end position="131"/>
    </location>
</feature>
<feature type="compositionally biased region" description="Low complexity" evidence="1">
    <location>
        <begin position="141"/>
        <end position="158"/>
    </location>
</feature>
<evidence type="ECO:0000313" key="2">
    <source>
        <dbReference type="EMBL" id="KAF6748409.1"/>
    </source>
</evidence>
<organism evidence="2 3">
    <name type="scientific">Ephemerocybe angulata</name>
    <dbReference type="NCBI Taxonomy" id="980116"/>
    <lineage>
        <taxon>Eukaryota</taxon>
        <taxon>Fungi</taxon>
        <taxon>Dikarya</taxon>
        <taxon>Basidiomycota</taxon>
        <taxon>Agaricomycotina</taxon>
        <taxon>Agaricomycetes</taxon>
        <taxon>Agaricomycetidae</taxon>
        <taxon>Agaricales</taxon>
        <taxon>Agaricineae</taxon>
        <taxon>Psathyrellaceae</taxon>
        <taxon>Ephemerocybe</taxon>
    </lineage>
</organism>
<dbReference type="EMBL" id="JACGCI010000071">
    <property type="protein sequence ID" value="KAF6748409.1"/>
    <property type="molecule type" value="Genomic_DNA"/>
</dbReference>
<accession>A0A8H6HKJ1</accession>
<feature type="compositionally biased region" description="Basic residues" evidence="1">
    <location>
        <begin position="159"/>
        <end position="174"/>
    </location>
</feature>
<dbReference type="Proteomes" id="UP000521943">
    <property type="component" value="Unassembled WGS sequence"/>
</dbReference>
<evidence type="ECO:0000256" key="1">
    <source>
        <dbReference type="SAM" id="MobiDB-lite"/>
    </source>
</evidence>
<protein>
    <submittedName>
        <fullName evidence="2">Uncharacterized protein</fullName>
    </submittedName>
</protein>
<evidence type="ECO:0000313" key="3">
    <source>
        <dbReference type="Proteomes" id="UP000521943"/>
    </source>
</evidence>
<feature type="region of interest" description="Disordered" evidence="1">
    <location>
        <begin position="120"/>
        <end position="179"/>
    </location>
</feature>
<feature type="region of interest" description="Disordered" evidence="1">
    <location>
        <begin position="52"/>
        <end position="75"/>
    </location>
</feature>
<dbReference type="AlphaFoldDB" id="A0A8H6HKJ1"/>
<dbReference type="OrthoDB" id="3263746at2759"/>
<comment type="caution">
    <text evidence="2">The sequence shown here is derived from an EMBL/GenBank/DDBJ whole genome shotgun (WGS) entry which is preliminary data.</text>
</comment>
<proteinExistence type="predicted"/>
<reference evidence="2 3" key="1">
    <citation type="submission" date="2020-07" db="EMBL/GenBank/DDBJ databases">
        <title>Comparative genomics of pyrophilous fungi reveals a link between fire events and developmental genes.</title>
        <authorList>
            <consortium name="DOE Joint Genome Institute"/>
            <person name="Steindorff A.S."/>
            <person name="Carver A."/>
            <person name="Calhoun S."/>
            <person name="Stillman K."/>
            <person name="Liu H."/>
            <person name="Lipzen A."/>
            <person name="Pangilinan J."/>
            <person name="Labutti K."/>
            <person name="Bruns T.D."/>
            <person name="Grigoriev I.V."/>
        </authorList>
    </citation>
    <scope>NUCLEOTIDE SEQUENCE [LARGE SCALE GENOMIC DNA]</scope>
    <source>
        <strain evidence="2 3">CBS 144469</strain>
    </source>
</reference>
<sequence length="494" mass="56274">MDYIPANQLYDSDATIDADKETEDEDEIDDEGNVIILSPASECLILSGQSILEGGQDGNHESGSQHGGASDYIPDISVDDRLARRPAMAKVYKKFKRQPGAPVRHGDMAEFVVALCDDGRGRRTSARTRRARSVDSERVISSQTTVSESSSTNASSRTSTRRRRPSSKKPRNVRRGRDPVRVQIAALVRSHAFDMMDRTRAPVGPDPITSVSLAHVTRYATTKRKEHGPNEDHLELFLDFRSVLPTSRPICNVWNTQAGAVFTANFLRQYPEYQTQRAIVLACFKAHLRQLENQFNRFSAFDDEETREKAVVDRKVQLRRERCSRRIKTLEAFRGKSATVDRLAKLSRNKFDWKVCSGDDTDSDGEKVITTLDWRAEEVRPMFRIVDLLTLVLRFPDGVHATSGQFPQHRYDPVDAREHGEPVLERRRTDPQRGLPENFYNPTWLRSLDEDARERLEMTRPISFEFPRALVGLAETAVPVKDRKSKPLPRNWDI</sequence>
<feature type="region of interest" description="Disordered" evidence="1">
    <location>
        <begin position="1"/>
        <end position="29"/>
    </location>
</feature>